<dbReference type="EMBL" id="QTKX01000003">
    <property type="protein sequence ID" value="MBS8266635.1"/>
    <property type="molecule type" value="Genomic_DNA"/>
</dbReference>
<dbReference type="Gene3D" id="1.20.58.340">
    <property type="entry name" value="Magnesium transport protein CorA, transmembrane region"/>
    <property type="match status" value="2"/>
</dbReference>
<dbReference type="PANTHER" id="PTHR46494:SF2">
    <property type="entry name" value="MAGNESIUM TRANSPORT PROTEIN CORA"/>
    <property type="match status" value="1"/>
</dbReference>
<keyword evidence="6 9" id="KW-1133">Transmembrane helix</keyword>
<evidence type="ECO:0000256" key="7">
    <source>
        <dbReference type="ARBA" id="ARBA00023136"/>
    </source>
</evidence>
<proteinExistence type="inferred from homology"/>
<dbReference type="AlphaFoldDB" id="A0A944GZA8"/>
<evidence type="ECO:0000256" key="6">
    <source>
        <dbReference type="ARBA" id="ARBA00022989"/>
    </source>
</evidence>
<dbReference type="Proteomes" id="UP000761411">
    <property type="component" value="Unassembled WGS sequence"/>
</dbReference>
<dbReference type="GO" id="GO:0005886">
    <property type="term" value="C:plasma membrane"/>
    <property type="evidence" value="ECO:0007669"/>
    <property type="project" value="UniProtKB-SubCell"/>
</dbReference>
<dbReference type="PANTHER" id="PTHR46494">
    <property type="entry name" value="CORA FAMILY METAL ION TRANSPORTER (EUROFUNG)"/>
    <property type="match status" value="1"/>
</dbReference>
<keyword evidence="7 9" id="KW-0472">Membrane</keyword>
<accession>A0A944GZA8</accession>
<dbReference type="InterPro" id="IPR045861">
    <property type="entry name" value="CorA_cytoplasmic_dom"/>
</dbReference>
<evidence type="ECO:0000256" key="1">
    <source>
        <dbReference type="ARBA" id="ARBA00004651"/>
    </source>
</evidence>
<evidence type="ECO:0000256" key="2">
    <source>
        <dbReference type="ARBA" id="ARBA00009765"/>
    </source>
</evidence>
<gene>
    <name evidence="10" type="ORF">DYI25_19610</name>
</gene>
<dbReference type="SUPFAM" id="SSF143865">
    <property type="entry name" value="CorA soluble domain-like"/>
    <property type="match status" value="1"/>
</dbReference>
<dbReference type="Pfam" id="PF01544">
    <property type="entry name" value="CorA"/>
    <property type="match status" value="1"/>
</dbReference>
<dbReference type="InterPro" id="IPR045863">
    <property type="entry name" value="CorA_TM1_TM2"/>
</dbReference>
<dbReference type="CDD" id="cd12821">
    <property type="entry name" value="EcCorA_ZntB-like"/>
    <property type="match status" value="1"/>
</dbReference>
<keyword evidence="5 9" id="KW-0812">Transmembrane</keyword>
<reference evidence="10 11" key="1">
    <citation type="journal article" date="2021" name="Microorganisms">
        <title>Bacterial Dimethylsulfoniopropionate Biosynthesis in the East China Sea.</title>
        <authorList>
            <person name="Liu J."/>
            <person name="Zhang Y."/>
            <person name="Liu J."/>
            <person name="Zhong H."/>
            <person name="Williams B.T."/>
            <person name="Zheng Y."/>
            <person name="Curson A.R.J."/>
            <person name="Sun C."/>
            <person name="Sun H."/>
            <person name="Song D."/>
            <person name="Wagner Mackenzie B."/>
            <person name="Bermejo Martinez A."/>
            <person name="Todd J.D."/>
            <person name="Zhang X.H."/>
        </authorList>
    </citation>
    <scope>NUCLEOTIDE SEQUENCE [LARGE SCALE GENOMIC DNA]</scope>
    <source>
        <strain evidence="10 11">ESS08</strain>
    </source>
</reference>
<keyword evidence="4" id="KW-1003">Cell membrane</keyword>
<keyword evidence="3" id="KW-0813">Transport</keyword>
<evidence type="ECO:0000256" key="4">
    <source>
        <dbReference type="ARBA" id="ARBA00022475"/>
    </source>
</evidence>
<evidence type="ECO:0000256" key="5">
    <source>
        <dbReference type="ARBA" id="ARBA00022692"/>
    </source>
</evidence>
<comment type="subcellular location">
    <subcellularLocation>
        <location evidence="1">Cell membrane</location>
        <topology evidence="1">Multi-pass membrane protein</topology>
    </subcellularLocation>
</comment>
<name>A0A944GZA8_9BACI</name>
<feature type="transmembrane region" description="Helical" evidence="9">
    <location>
        <begin position="249"/>
        <end position="268"/>
    </location>
</feature>
<sequence>MKEKGLRPLRQTFNEEKWIWFDFEKADQSQIEEVISNYPTCENWYTNIKERQANLLQLNTETRGEEHIWGSLIYKQNIEEQHEKNIFHFYISKDFFITIDFDFTVLESDPLSVNKQMEQSENAVDGFFVLLGEILVNYLQKIDEYEERLHELLWKMKEQNNREILEKIYENRHELLIWKNLLVPINELKFIAEEAYGKEIHEMSEFSRVVTRVERVQTLLDEYQQAIDTMINLEEVVSTLRGNEIMKTLTVMTVLFTPVMAWGALWGMNFKVMPELEWKFGYALAGALILFSTIALFYYLKIKGWMGDILRVKGKNRFFE</sequence>
<evidence type="ECO:0000313" key="11">
    <source>
        <dbReference type="Proteomes" id="UP000761411"/>
    </source>
</evidence>
<dbReference type="SUPFAM" id="SSF144083">
    <property type="entry name" value="Magnesium transport protein CorA, transmembrane region"/>
    <property type="match status" value="1"/>
</dbReference>
<evidence type="ECO:0000256" key="9">
    <source>
        <dbReference type="SAM" id="Phobius"/>
    </source>
</evidence>
<keyword evidence="11" id="KW-1185">Reference proteome</keyword>
<evidence type="ECO:0000256" key="8">
    <source>
        <dbReference type="SAM" id="Coils"/>
    </source>
</evidence>
<dbReference type="GO" id="GO:0015095">
    <property type="term" value="F:magnesium ion transmembrane transporter activity"/>
    <property type="evidence" value="ECO:0007669"/>
    <property type="project" value="TreeGrafter"/>
</dbReference>
<organism evidence="10 11">
    <name type="scientific">Mesobacillus boroniphilus</name>
    <dbReference type="NCBI Taxonomy" id="308892"/>
    <lineage>
        <taxon>Bacteria</taxon>
        <taxon>Bacillati</taxon>
        <taxon>Bacillota</taxon>
        <taxon>Bacilli</taxon>
        <taxon>Bacillales</taxon>
        <taxon>Bacillaceae</taxon>
        <taxon>Mesobacillus</taxon>
    </lineage>
</organism>
<dbReference type="GO" id="GO:0000287">
    <property type="term" value="F:magnesium ion binding"/>
    <property type="evidence" value="ECO:0007669"/>
    <property type="project" value="TreeGrafter"/>
</dbReference>
<comment type="caution">
    <text evidence="10">The sequence shown here is derived from an EMBL/GenBank/DDBJ whole genome shotgun (WGS) entry which is preliminary data.</text>
</comment>
<keyword evidence="8" id="KW-0175">Coiled coil</keyword>
<dbReference type="InterPro" id="IPR002523">
    <property type="entry name" value="MgTranspt_CorA/ZnTranspt_ZntB"/>
</dbReference>
<feature type="transmembrane region" description="Helical" evidence="9">
    <location>
        <begin position="280"/>
        <end position="300"/>
    </location>
</feature>
<comment type="similarity">
    <text evidence="2">Belongs to the CorA metal ion transporter (MIT) (TC 1.A.35) family.</text>
</comment>
<evidence type="ECO:0000256" key="3">
    <source>
        <dbReference type="ARBA" id="ARBA00022448"/>
    </source>
</evidence>
<feature type="coiled-coil region" evidence="8">
    <location>
        <begin position="135"/>
        <end position="162"/>
    </location>
</feature>
<protein>
    <submittedName>
        <fullName evidence="10">Mg2+ transporter protein, CorA-like protein</fullName>
    </submittedName>
</protein>
<dbReference type="GO" id="GO:0050897">
    <property type="term" value="F:cobalt ion binding"/>
    <property type="evidence" value="ECO:0007669"/>
    <property type="project" value="TreeGrafter"/>
</dbReference>
<dbReference type="GO" id="GO:0015087">
    <property type="term" value="F:cobalt ion transmembrane transporter activity"/>
    <property type="evidence" value="ECO:0007669"/>
    <property type="project" value="TreeGrafter"/>
</dbReference>
<evidence type="ECO:0000313" key="10">
    <source>
        <dbReference type="EMBL" id="MBS8266635.1"/>
    </source>
</evidence>